<dbReference type="InterPro" id="IPR019293">
    <property type="entry name" value="ThiN"/>
</dbReference>
<dbReference type="CDD" id="cd01169">
    <property type="entry name" value="HMPP_kinase"/>
    <property type="match status" value="1"/>
</dbReference>
<dbReference type="GO" id="GO:0008972">
    <property type="term" value="F:phosphomethylpyrimidine kinase activity"/>
    <property type="evidence" value="ECO:0007669"/>
    <property type="project" value="UniProtKB-EC"/>
</dbReference>
<dbReference type="EMBL" id="WHYS01000002">
    <property type="protein sequence ID" value="MQL55855.1"/>
    <property type="molecule type" value="Genomic_DNA"/>
</dbReference>
<dbReference type="InterPro" id="IPR013749">
    <property type="entry name" value="PM/HMP-P_kinase-1"/>
</dbReference>
<dbReference type="InterPro" id="IPR004399">
    <property type="entry name" value="HMP/HMP-P_kinase_dom"/>
</dbReference>
<keyword evidence="4" id="KW-0418">Kinase</keyword>
<reference evidence="4 5" key="2">
    <citation type="submission" date="2019-10" db="EMBL/GenBank/DDBJ databases">
        <title>Genome Sequences from Six Type Strain Members of the Archaeal Family Sulfolobaceae: Acidianus ambivalens, Acidianus infernus, Metallosphaera prunae, Stygiolobus azoricus, Sulfolobus metallicus, and Sulfurisphaera ohwakuensis.</title>
        <authorList>
            <person name="Counts J.A."/>
            <person name="Kelly R.M."/>
        </authorList>
    </citation>
    <scope>NUCLEOTIDE SEQUENCE [LARGE SCALE GENOMIC DNA]</scope>
    <source>
        <strain evidence="4 5">LEI 10</strain>
    </source>
</reference>
<evidence type="ECO:0000313" key="5">
    <source>
        <dbReference type="Proteomes" id="UP000426328"/>
    </source>
</evidence>
<dbReference type="Gene3D" id="3.40.225.10">
    <property type="entry name" value="Class II aldolase/adducin N-terminal domain"/>
    <property type="match status" value="1"/>
</dbReference>
<accession>A0A650CUQ0</accession>
<dbReference type="NCBIfam" id="TIGR00097">
    <property type="entry name" value="HMP-P_kinase"/>
    <property type="match status" value="1"/>
</dbReference>
<dbReference type="Pfam" id="PF10120">
    <property type="entry name" value="ThiN"/>
    <property type="match status" value="1"/>
</dbReference>
<evidence type="ECO:0000313" key="3">
    <source>
        <dbReference type="EMBL" id="MQL55855.1"/>
    </source>
</evidence>
<keyword evidence="5" id="KW-1185">Reference proteome</keyword>
<feature type="domain" description="Pyridoxamine kinase/Phosphomethylpyrimidine kinase" evidence="1">
    <location>
        <begin position="13"/>
        <end position="253"/>
    </location>
</feature>
<dbReference type="GeneID" id="42779256"/>
<dbReference type="GO" id="GO:0009228">
    <property type="term" value="P:thiamine biosynthetic process"/>
    <property type="evidence" value="ECO:0007669"/>
    <property type="project" value="InterPro"/>
</dbReference>
<organism evidence="4 5">
    <name type="scientific">Acidianus ambivalens</name>
    <name type="common">Desulfurolobus ambivalens</name>
    <dbReference type="NCBI Taxonomy" id="2283"/>
    <lineage>
        <taxon>Archaea</taxon>
        <taxon>Thermoproteota</taxon>
        <taxon>Thermoprotei</taxon>
        <taxon>Sulfolobales</taxon>
        <taxon>Sulfolobaceae</taxon>
        <taxon>Acidianus</taxon>
    </lineage>
</organism>
<dbReference type="RefSeq" id="WP_152942044.1">
    <property type="nucleotide sequence ID" value="NZ_CP045482.1"/>
</dbReference>
<dbReference type="PANTHER" id="PTHR20858">
    <property type="entry name" value="PHOSPHOMETHYLPYRIMIDINE KINASE"/>
    <property type="match status" value="1"/>
</dbReference>
<evidence type="ECO:0000313" key="6">
    <source>
        <dbReference type="Proteomes" id="UP000474054"/>
    </source>
</evidence>
<feature type="domain" description="Thiamine-phosphate synthase ThiN" evidence="2">
    <location>
        <begin position="271"/>
        <end position="440"/>
    </location>
</feature>
<dbReference type="GO" id="GO:0008902">
    <property type="term" value="F:hydroxymethylpyrimidine kinase activity"/>
    <property type="evidence" value="ECO:0007669"/>
    <property type="project" value="UniProtKB-EC"/>
</dbReference>
<dbReference type="SUPFAM" id="SSF53613">
    <property type="entry name" value="Ribokinase-like"/>
    <property type="match status" value="1"/>
</dbReference>
<proteinExistence type="predicted"/>
<gene>
    <name evidence="4" type="primary">thiD</name>
    <name evidence="4" type="ORF">D1866_05920</name>
    <name evidence="3" type="ORF">GFB69_08905</name>
</gene>
<dbReference type="Proteomes" id="UP000474054">
    <property type="component" value="Unassembled WGS sequence"/>
</dbReference>
<dbReference type="InterPro" id="IPR029056">
    <property type="entry name" value="Ribokinase-like"/>
</dbReference>
<keyword evidence="4" id="KW-0808">Transferase</keyword>
<dbReference type="GO" id="GO:0005829">
    <property type="term" value="C:cytosol"/>
    <property type="evidence" value="ECO:0007669"/>
    <property type="project" value="TreeGrafter"/>
</dbReference>
<evidence type="ECO:0000313" key="4">
    <source>
        <dbReference type="EMBL" id="QGR21580.1"/>
    </source>
</evidence>
<dbReference type="Pfam" id="PF08543">
    <property type="entry name" value="Phos_pyr_kin"/>
    <property type="match status" value="1"/>
</dbReference>
<dbReference type="Gene3D" id="3.40.1190.20">
    <property type="match status" value="1"/>
</dbReference>
<evidence type="ECO:0000259" key="2">
    <source>
        <dbReference type="Pfam" id="PF10120"/>
    </source>
</evidence>
<dbReference type="SUPFAM" id="SSF53639">
    <property type="entry name" value="AraD/HMP-PK domain-like"/>
    <property type="match status" value="1"/>
</dbReference>
<name>A0A650CUQ0_ACIAM</name>
<sequence length="447" mass="50414">MIKNVALTVAGIDTGNGAGAETDIKVFEMLGVHGVMAVTAITAQNTKGISDIEVVKPDFLRKQIKVVKSDFDIKSVKIGMIYNKDQFKVVNEELSGYKIITDPVIYAKDGTQLINDVDEYKKLILKISTIITPNAVEASILSGIKIDTIKDAEEAIKKLYEEYGVPFVIVKGGHMRGEYSFDILFDGKEFYEIGYPRLDKKDTHGTGSVFASVIAGKIAKGEEVINAFREARKILQNAIDYGLEIGHGIGPIDPLVYNEKKSQKYQVIEDMTKIGDFIENEEKFWKLIPEVQSNVAHSISPQYVEDLNDIATFRGRIIRRWDRKVIVGYPAVFGNPTHTARLLLAIILNYRIGNTLINIRYDEKILSAFKSLGYEIIEINRELEPQHGEGKTMQWIIEYIKTQYGIKNNLPNVIFDKGMKGKEAMIRFWTNSTDEMIESLRLVCKSL</sequence>
<evidence type="ECO:0000259" key="1">
    <source>
        <dbReference type="Pfam" id="PF08543"/>
    </source>
</evidence>
<dbReference type="EMBL" id="CP045482">
    <property type="protein sequence ID" value="QGR21580.1"/>
    <property type="molecule type" value="Genomic_DNA"/>
</dbReference>
<dbReference type="AlphaFoldDB" id="A0A650CUQ0"/>
<dbReference type="EC" id="2.7.4.7" evidence="4"/>
<protein>
    <submittedName>
        <fullName evidence="4">Bifunctional hydroxymethylpyrimidine kinase/phosphomethylpyrimidine kinase</fullName>
        <ecNumber evidence="4">2.7.1.49</ecNumber>
        <ecNumber evidence="4">2.7.4.7</ecNumber>
    </submittedName>
</protein>
<dbReference type="PANTHER" id="PTHR20858:SF17">
    <property type="entry name" value="HYDROXYMETHYLPYRIMIDINE_PHOSPHOMETHYLPYRIMIDINE KINASE THI20-RELATED"/>
    <property type="match status" value="1"/>
</dbReference>
<dbReference type="InterPro" id="IPR036409">
    <property type="entry name" value="Aldolase_II/adducin_N_sf"/>
</dbReference>
<dbReference type="EC" id="2.7.1.49" evidence="4"/>
<dbReference type="KEGG" id="aamb:D1866_05920"/>
<reference evidence="3 6" key="1">
    <citation type="submission" date="2019-10" db="EMBL/GenBank/DDBJ databases">
        <title>Comparative genomics of sulfur disproportionating microorganisms.</title>
        <authorList>
            <person name="Ward L.M."/>
            <person name="Bertran E."/>
            <person name="Johnston D."/>
        </authorList>
    </citation>
    <scope>NUCLEOTIDE SEQUENCE [LARGE SCALE GENOMIC DNA]</scope>
    <source>
        <strain evidence="3 6">DSM 3772</strain>
    </source>
</reference>
<dbReference type="Proteomes" id="UP000426328">
    <property type="component" value="Chromosome"/>
</dbReference>